<gene>
    <name evidence="9" type="ordered locus">Dole_0590</name>
</gene>
<dbReference type="Gene3D" id="3.50.30.60">
    <property type="entry name" value="LD-carboxypeptidase A C-terminal domain-like"/>
    <property type="match status" value="1"/>
</dbReference>
<dbReference type="Proteomes" id="UP000008561">
    <property type="component" value="Chromosome"/>
</dbReference>
<dbReference type="GO" id="GO:0004180">
    <property type="term" value="F:carboxypeptidase activity"/>
    <property type="evidence" value="ECO:0007669"/>
    <property type="project" value="UniProtKB-KW"/>
</dbReference>
<keyword evidence="4" id="KW-0378">Hydrolase</keyword>
<protein>
    <submittedName>
        <fullName evidence="9">Peptidase U61 LD-carboxypeptidase A</fullName>
    </submittedName>
</protein>
<dbReference type="InterPro" id="IPR040921">
    <property type="entry name" value="Peptidase_S66C"/>
</dbReference>
<dbReference type="MEROPS" id="S66.001"/>
<dbReference type="STRING" id="96561.Dole_0590"/>
<sequence>MDLAPMSKIKPRALAFGDTIGIAAPAGAFDADRLEKGLSVLQAMGFLVRLPDGTHASQRYLAGTDEHRAAMFNNLFADPEIKAVACARGGFGALRMAPLLDMDAITRHPKIFLGFSDISVLLSILGRKAGLITFHGPVVTSLADADDATIASLADALTTTEPLRIDLAEGMSLVPGTAQGPVAGGNLASLCQMIGTPWQPAFDGCILFLEETSEPAYRVDRMLTQMRLAGCLAGVAGVALGRFDRCGHMDVIFEIVREHLPEGVPVLAGFPVGHNGTNRTLPLGVWASLDAENRFLEYHEPALAR</sequence>
<proteinExistence type="inferred from homology"/>
<dbReference type="eggNOG" id="COG1619">
    <property type="taxonomic scope" value="Bacteria"/>
</dbReference>
<feature type="active site" description="Nucleophile" evidence="6">
    <location>
        <position position="116"/>
    </location>
</feature>
<feature type="domain" description="LD-carboxypeptidase N-terminal" evidence="7">
    <location>
        <begin position="20"/>
        <end position="136"/>
    </location>
</feature>
<dbReference type="CDD" id="cd07025">
    <property type="entry name" value="Peptidase_S66"/>
    <property type="match status" value="1"/>
</dbReference>
<dbReference type="GO" id="GO:0006508">
    <property type="term" value="P:proteolysis"/>
    <property type="evidence" value="ECO:0007669"/>
    <property type="project" value="UniProtKB-KW"/>
</dbReference>
<feature type="domain" description="LD-carboxypeptidase C-terminal" evidence="8">
    <location>
        <begin position="179"/>
        <end position="289"/>
    </location>
</feature>
<keyword evidence="3" id="KW-0645">Protease</keyword>
<dbReference type="InterPro" id="IPR040449">
    <property type="entry name" value="Peptidase_S66_N"/>
</dbReference>
<dbReference type="SUPFAM" id="SSF141986">
    <property type="entry name" value="LD-carboxypeptidase A C-terminal domain-like"/>
    <property type="match status" value="1"/>
</dbReference>
<feature type="active site" description="Charge relay system" evidence="6">
    <location>
        <position position="210"/>
    </location>
</feature>
<dbReference type="Pfam" id="PF02016">
    <property type="entry name" value="Peptidase_S66"/>
    <property type="match status" value="1"/>
</dbReference>
<evidence type="ECO:0000256" key="4">
    <source>
        <dbReference type="ARBA" id="ARBA00022801"/>
    </source>
</evidence>
<feature type="active site" description="Charge relay system" evidence="6">
    <location>
        <position position="274"/>
    </location>
</feature>
<evidence type="ECO:0000256" key="1">
    <source>
        <dbReference type="ARBA" id="ARBA00010233"/>
    </source>
</evidence>
<dbReference type="Gene3D" id="3.40.50.10740">
    <property type="entry name" value="Class I glutamine amidotransferase-like"/>
    <property type="match status" value="1"/>
</dbReference>
<dbReference type="AlphaFoldDB" id="A8ZU88"/>
<name>A8ZU88_DESOH</name>
<evidence type="ECO:0000313" key="10">
    <source>
        <dbReference type="Proteomes" id="UP000008561"/>
    </source>
</evidence>
<dbReference type="InterPro" id="IPR027461">
    <property type="entry name" value="Carboxypeptidase_A_C_sf"/>
</dbReference>
<dbReference type="GO" id="GO:0008236">
    <property type="term" value="F:serine-type peptidase activity"/>
    <property type="evidence" value="ECO:0007669"/>
    <property type="project" value="UniProtKB-KW"/>
</dbReference>
<reference evidence="9 10" key="1">
    <citation type="submission" date="2007-10" db="EMBL/GenBank/DDBJ databases">
        <title>Complete sequence of Desulfococcus oleovorans Hxd3.</title>
        <authorList>
            <consortium name="US DOE Joint Genome Institute"/>
            <person name="Copeland A."/>
            <person name="Lucas S."/>
            <person name="Lapidus A."/>
            <person name="Barry K."/>
            <person name="Glavina del Rio T."/>
            <person name="Dalin E."/>
            <person name="Tice H."/>
            <person name="Pitluck S."/>
            <person name="Kiss H."/>
            <person name="Brettin T."/>
            <person name="Bruce D."/>
            <person name="Detter J.C."/>
            <person name="Han C."/>
            <person name="Schmutz J."/>
            <person name="Larimer F."/>
            <person name="Land M."/>
            <person name="Hauser L."/>
            <person name="Kyrpides N."/>
            <person name="Kim E."/>
            <person name="Wawrik B."/>
            <person name="Richardson P."/>
        </authorList>
    </citation>
    <scope>NUCLEOTIDE SEQUENCE [LARGE SCALE GENOMIC DNA]</scope>
    <source>
        <strain evidence="10">DSM 6200 / JCM 39069 / Hxd3</strain>
    </source>
</reference>
<dbReference type="KEGG" id="dol:Dole_0590"/>
<keyword evidence="5" id="KW-0720">Serine protease</keyword>
<evidence type="ECO:0000256" key="5">
    <source>
        <dbReference type="ARBA" id="ARBA00022825"/>
    </source>
</evidence>
<dbReference type="SUPFAM" id="SSF52317">
    <property type="entry name" value="Class I glutamine amidotransferase-like"/>
    <property type="match status" value="1"/>
</dbReference>
<keyword evidence="10" id="KW-1185">Reference proteome</keyword>
<accession>A8ZU88</accession>
<evidence type="ECO:0000313" key="9">
    <source>
        <dbReference type="EMBL" id="ABW66400.1"/>
    </source>
</evidence>
<dbReference type="PANTHER" id="PTHR30237:SF2">
    <property type="entry name" value="MUREIN TETRAPEPTIDE CARBOXYPEPTIDASE"/>
    <property type="match status" value="1"/>
</dbReference>
<evidence type="ECO:0000256" key="6">
    <source>
        <dbReference type="PIRSR" id="PIRSR028757-1"/>
    </source>
</evidence>
<keyword evidence="2 9" id="KW-0121">Carboxypeptidase</keyword>
<comment type="similarity">
    <text evidence="1">Belongs to the peptidase S66 family.</text>
</comment>
<dbReference type="PANTHER" id="PTHR30237">
    <property type="entry name" value="MURAMOYLTETRAPEPTIDE CARBOXYPEPTIDASE"/>
    <property type="match status" value="1"/>
</dbReference>
<dbReference type="InterPro" id="IPR003507">
    <property type="entry name" value="S66_fam"/>
</dbReference>
<evidence type="ECO:0000259" key="7">
    <source>
        <dbReference type="Pfam" id="PF02016"/>
    </source>
</evidence>
<organism evidence="9 10">
    <name type="scientific">Desulfosudis oleivorans (strain DSM 6200 / JCM 39069 / Hxd3)</name>
    <name type="common">Desulfococcus oleovorans</name>
    <dbReference type="NCBI Taxonomy" id="96561"/>
    <lineage>
        <taxon>Bacteria</taxon>
        <taxon>Pseudomonadati</taxon>
        <taxon>Thermodesulfobacteriota</taxon>
        <taxon>Desulfobacteria</taxon>
        <taxon>Desulfobacterales</taxon>
        <taxon>Desulfosudaceae</taxon>
        <taxon>Desulfosudis</taxon>
    </lineage>
</organism>
<dbReference type="HOGENOM" id="CLU_034346_3_1_7"/>
<dbReference type="OrthoDB" id="9807329at2"/>
<evidence type="ECO:0000256" key="2">
    <source>
        <dbReference type="ARBA" id="ARBA00022645"/>
    </source>
</evidence>
<dbReference type="PIRSF" id="PIRSF028757">
    <property type="entry name" value="LD-carboxypeptidase"/>
    <property type="match status" value="1"/>
</dbReference>
<evidence type="ECO:0000259" key="8">
    <source>
        <dbReference type="Pfam" id="PF17676"/>
    </source>
</evidence>
<dbReference type="Pfam" id="PF17676">
    <property type="entry name" value="Peptidase_S66C"/>
    <property type="match status" value="1"/>
</dbReference>
<evidence type="ECO:0000256" key="3">
    <source>
        <dbReference type="ARBA" id="ARBA00022670"/>
    </source>
</evidence>
<dbReference type="InterPro" id="IPR027478">
    <property type="entry name" value="LdcA_N"/>
</dbReference>
<dbReference type="InterPro" id="IPR029062">
    <property type="entry name" value="Class_I_gatase-like"/>
</dbReference>
<dbReference type="EMBL" id="CP000859">
    <property type="protein sequence ID" value="ABW66400.1"/>
    <property type="molecule type" value="Genomic_DNA"/>
</dbReference>